<dbReference type="Gene3D" id="3.30.300.30">
    <property type="match status" value="1"/>
</dbReference>
<dbReference type="InterPro" id="IPR020845">
    <property type="entry name" value="AMP-binding_CS"/>
</dbReference>
<dbReference type="FunFam" id="3.40.50.12780:FF:000013">
    <property type="entry name" value="Long-chain-fatty-acid--AMP ligase FadD32"/>
    <property type="match status" value="1"/>
</dbReference>
<dbReference type="GO" id="GO:0006631">
    <property type="term" value="P:fatty acid metabolic process"/>
    <property type="evidence" value="ECO:0007669"/>
    <property type="project" value="UniProtKB-KW"/>
</dbReference>
<evidence type="ECO:0000256" key="3">
    <source>
        <dbReference type="ARBA" id="ARBA00022832"/>
    </source>
</evidence>
<feature type="domain" description="AMP-dependent synthetase/ligase" evidence="5">
    <location>
        <begin position="13"/>
        <end position="414"/>
    </location>
</feature>
<dbReference type="PANTHER" id="PTHR22754">
    <property type="entry name" value="DISCO-INTERACTING PROTEIN 2 DIP2 -RELATED"/>
    <property type="match status" value="1"/>
</dbReference>
<gene>
    <name evidence="7" type="ORF">BJ998_008802</name>
</gene>
<dbReference type="EMBL" id="JACHIR010000003">
    <property type="protein sequence ID" value="MBB5897543.1"/>
    <property type="molecule type" value="Genomic_DNA"/>
</dbReference>
<evidence type="ECO:0000313" key="7">
    <source>
        <dbReference type="EMBL" id="MBB5897543.1"/>
    </source>
</evidence>
<evidence type="ECO:0000256" key="2">
    <source>
        <dbReference type="ARBA" id="ARBA00022598"/>
    </source>
</evidence>
<evidence type="ECO:0000259" key="6">
    <source>
        <dbReference type="Pfam" id="PF23024"/>
    </source>
</evidence>
<comment type="similarity">
    <text evidence="1">Belongs to the ATP-dependent AMP-binding enzyme family.</text>
</comment>
<dbReference type="InterPro" id="IPR000873">
    <property type="entry name" value="AMP-dep_synth/lig_dom"/>
</dbReference>
<evidence type="ECO:0000259" key="5">
    <source>
        <dbReference type="Pfam" id="PF00501"/>
    </source>
</evidence>
<dbReference type="Pfam" id="PF00501">
    <property type="entry name" value="AMP-binding"/>
    <property type="match status" value="1"/>
</dbReference>
<feature type="domain" description="AMP-binding enzyme C-terminal" evidence="6">
    <location>
        <begin position="459"/>
        <end position="565"/>
    </location>
</feature>
<dbReference type="Pfam" id="PF23024">
    <property type="entry name" value="AMP-dom_DIP2-like"/>
    <property type="match status" value="1"/>
</dbReference>
<name>A0A7W9KSD6_9PSEU</name>
<reference evidence="7 8" key="1">
    <citation type="submission" date="2020-08" db="EMBL/GenBank/DDBJ databases">
        <title>Sequencing the genomes of 1000 actinobacteria strains.</title>
        <authorList>
            <person name="Klenk H.-P."/>
        </authorList>
    </citation>
    <scope>NUCLEOTIDE SEQUENCE [LARGE SCALE GENOMIC DNA]</scope>
    <source>
        <strain evidence="7 8">DSM 43851</strain>
    </source>
</reference>
<dbReference type="SUPFAM" id="SSF56801">
    <property type="entry name" value="Acetyl-CoA synthetase-like"/>
    <property type="match status" value="1"/>
</dbReference>
<keyword evidence="3" id="KW-0276">Fatty acid metabolism</keyword>
<protein>
    <submittedName>
        <fullName evidence="7">Acyl-CoA synthetase (AMP-forming)/AMP-acid ligase II</fullName>
    </submittedName>
</protein>
<accession>A0A7W9KSD6</accession>
<evidence type="ECO:0000313" key="8">
    <source>
        <dbReference type="Proteomes" id="UP000585638"/>
    </source>
</evidence>
<evidence type="ECO:0000256" key="4">
    <source>
        <dbReference type="ARBA" id="ARBA00023098"/>
    </source>
</evidence>
<dbReference type="AlphaFoldDB" id="A0A7W9KSD6"/>
<dbReference type="Proteomes" id="UP000585638">
    <property type="component" value="Unassembled WGS sequence"/>
</dbReference>
<comment type="caution">
    <text evidence="7">The sequence shown here is derived from an EMBL/GenBank/DDBJ whole genome shotgun (WGS) entry which is preliminary data.</text>
</comment>
<evidence type="ECO:0000256" key="1">
    <source>
        <dbReference type="ARBA" id="ARBA00006432"/>
    </source>
</evidence>
<dbReference type="InterPro" id="IPR025110">
    <property type="entry name" value="AMP-bd_C"/>
</dbReference>
<keyword evidence="2 7" id="KW-0436">Ligase</keyword>
<dbReference type="RefSeq" id="WP_184870009.1">
    <property type="nucleotide sequence ID" value="NZ_JACHIR010000003.1"/>
</dbReference>
<organism evidence="7 8">
    <name type="scientific">Kutzneria kofuensis</name>
    <dbReference type="NCBI Taxonomy" id="103725"/>
    <lineage>
        <taxon>Bacteria</taxon>
        <taxon>Bacillati</taxon>
        <taxon>Actinomycetota</taxon>
        <taxon>Actinomycetes</taxon>
        <taxon>Pseudonocardiales</taxon>
        <taxon>Pseudonocardiaceae</taxon>
        <taxon>Kutzneria</taxon>
    </lineage>
</organism>
<dbReference type="Gene3D" id="3.40.50.12780">
    <property type="entry name" value="N-terminal domain of ligase-like"/>
    <property type="match status" value="1"/>
</dbReference>
<dbReference type="GO" id="GO:0071766">
    <property type="term" value="P:Actinobacterium-type cell wall biogenesis"/>
    <property type="evidence" value="ECO:0007669"/>
    <property type="project" value="UniProtKB-ARBA"/>
</dbReference>
<dbReference type="CDD" id="cd05931">
    <property type="entry name" value="FAAL"/>
    <property type="match status" value="1"/>
</dbReference>
<dbReference type="PANTHER" id="PTHR22754:SF32">
    <property type="entry name" value="DISCO-INTERACTING PROTEIN 2"/>
    <property type="match status" value="1"/>
</dbReference>
<dbReference type="InterPro" id="IPR042099">
    <property type="entry name" value="ANL_N_sf"/>
</dbReference>
<dbReference type="InterPro" id="IPR040097">
    <property type="entry name" value="FAAL/FAAC"/>
</dbReference>
<sequence length="570" mass="61920">MEYSAVASLRALAQDSPDRTLFTFVDDDGADRVSLTAAGTVARGEAVAESLRRWGFEPGDRAVLVYPPGPEFVIALVGCLIAGAVPVPVYPPDPFRLRQTLPAFAAVLADCRPRAVLTTRAYDRARSVGAVAGVFDRTKPSWPRITWRHTDNCRPATAPVGWRSPVDPDEPALLQYTSGSTGSPRGVVVTHGNLIAEVTANAVDLGLGERARGVFWLPQYHDLGLISVIMSTLAGNAHTRLLSPLAFLRRPAVWFEVMSRVRATHTAAPNFAFDLAVRKTTVEQRAGWDLGSVRVFMSAAEPIRPDTVAAFFDAFAGTGLRRDAFYAAYGLAEHTVSVTMGGRGTLRLDRVSLEAGRAVPALPDRPATTLVGCGRLTKFDARLRIVDPDTHEVLPPCRVGEIWVSSATKALGYHGRPEQTERTFRARVAGGEDPTHYLRTGDLGFLHGDELFVTGRLKDLIIVRGRNLHPEDIEASVRDCHPAIRPGGVAAFSVPAEDGERLVVLVETRNRRADERAIVEAVTECVQRDHQLACARVVVGPQGLVRKTTSGKIRRSACREEFLSREGVPA</sequence>
<proteinExistence type="inferred from homology"/>
<keyword evidence="8" id="KW-1185">Reference proteome</keyword>
<dbReference type="PROSITE" id="PS00455">
    <property type="entry name" value="AMP_BINDING"/>
    <property type="match status" value="1"/>
</dbReference>
<dbReference type="GO" id="GO:0008610">
    <property type="term" value="P:lipid biosynthetic process"/>
    <property type="evidence" value="ECO:0007669"/>
    <property type="project" value="InterPro"/>
</dbReference>
<dbReference type="InterPro" id="IPR045851">
    <property type="entry name" value="AMP-bd_C_sf"/>
</dbReference>
<keyword evidence="4" id="KW-0443">Lipid metabolism</keyword>
<dbReference type="GO" id="GO:0016874">
    <property type="term" value="F:ligase activity"/>
    <property type="evidence" value="ECO:0007669"/>
    <property type="project" value="UniProtKB-KW"/>
</dbReference>